<sequence length="268" mass="29674">MVVILIGSSASVVDISGDIAGVAKEVHVASRSVADQTLGKLPGYENIWPHSMVKALITVRVSNFEIIKGLQLWSIHLRSHSSAVVSSVCQLNVYEELPQPLEALKAKMDCFHMPVRFSKSAMLENVKAGRTEGYMLLYIPEIPGKGKLLYVSVPKRYVSCMSMISLSHDILVKKLCIGDPCCLDDIDPLEADESDWKLDLFQLLPSDLPISSSTGLLKQHAEHLKDNFNECDHKVGKHTHRHTMKTINNASNGFTLDSLEEKPRDVVA</sequence>
<protein>
    <submittedName>
        <fullName evidence="1">Uncharacterized protein</fullName>
    </submittedName>
</protein>
<name>A0AAN8ZI67_9MAGN</name>
<evidence type="ECO:0000313" key="2">
    <source>
        <dbReference type="Proteomes" id="UP001370490"/>
    </source>
</evidence>
<evidence type="ECO:0000313" key="1">
    <source>
        <dbReference type="EMBL" id="KAK6935205.1"/>
    </source>
</evidence>
<gene>
    <name evidence="1" type="ORF">RJ641_035360</name>
</gene>
<reference evidence="1 2" key="1">
    <citation type="submission" date="2023-12" db="EMBL/GenBank/DDBJ databases">
        <title>A high-quality genome assembly for Dillenia turbinata (Dilleniales).</title>
        <authorList>
            <person name="Chanderbali A."/>
        </authorList>
    </citation>
    <scope>NUCLEOTIDE SEQUENCE [LARGE SCALE GENOMIC DNA]</scope>
    <source>
        <strain evidence="1">LSX21</strain>
        <tissue evidence="1">Leaf</tissue>
    </source>
</reference>
<dbReference type="EMBL" id="JBAMMX010000008">
    <property type="protein sequence ID" value="KAK6935205.1"/>
    <property type="molecule type" value="Genomic_DNA"/>
</dbReference>
<keyword evidence="2" id="KW-1185">Reference proteome</keyword>
<proteinExistence type="predicted"/>
<organism evidence="1 2">
    <name type="scientific">Dillenia turbinata</name>
    <dbReference type="NCBI Taxonomy" id="194707"/>
    <lineage>
        <taxon>Eukaryota</taxon>
        <taxon>Viridiplantae</taxon>
        <taxon>Streptophyta</taxon>
        <taxon>Embryophyta</taxon>
        <taxon>Tracheophyta</taxon>
        <taxon>Spermatophyta</taxon>
        <taxon>Magnoliopsida</taxon>
        <taxon>eudicotyledons</taxon>
        <taxon>Gunneridae</taxon>
        <taxon>Pentapetalae</taxon>
        <taxon>Dilleniales</taxon>
        <taxon>Dilleniaceae</taxon>
        <taxon>Dillenia</taxon>
    </lineage>
</organism>
<comment type="caution">
    <text evidence="1">The sequence shown here is derived from an EMBL/GenBank/DDBJ whole genome shotgun (WGS) entry which is preliminary data.</text>
</comment>
<dbReference type="AlphaFoldDB" id="A0AAN8ZI67"/>
<dbReference type="Proteomes" id="UP001370490">
    <property type="component" value="Unassembled WGS sequence"/>
</dbReference>
<accession>A0AAN8ZI67</accession>